<evidence type="ECO:0000313" key="2">
    <source>
        <dbReference type="EMBL" id="QHS78379.1"/>
    </source>
</evidence>
<dbReference type="EMBL" id="MN740596">
    <property type="protein sequence ID" value="QHS78379.1"/>
    <property type="molecule type" value="Genomic_DNA"/>
</dbReference>
<feature type="compositionally biased region" description="Basic and acidic residues" evidence="1">
    <location>
        <begin position="12"/>
        <end position="34"/>
    </location>
</feature>
<evidence type="ECO:0000256" key="1">
    <source>
        <dbReference type="SAM" id="MobiDB-lite"/>
    </source>
</evidence>
<dbReference type="AlphaFoldDB" id="A0A6C0AF43"/>
<name>A0A6C0AF43_9ZZZZ</name>
<accession>A0A6C0AF43</accession>
<protein>
    <submittedName>
        <fullName evidence="2">Uncharacterized protein</fullName>
    </submittedName>
</protein>
<feature type="region of interest" description="Disordered" evidence="1">
    <location>
        <begin position="1"/>
        <end position="34"/>
    </location>
</feature>
<feature type="compositionally biased region" description="Polar residues" evidence="1">
    <location>
        <begin position="1"/>
        <end position="11"/>
    </location>
</feature>
<proteinExistence type="predicted"/>
<reference evidence="2" key="1">
    <citation type="journal article" date="2020" name="Nature">
        <title>Giant virus diversity and host interactions through global metagenomics.</title>
        <authorList>
            <person name="Schulz F."/>
            <person name="Roux S."/>
            <person name="Paez-Espino D."/>
            <person name="Jungbluth S."/>
            <person name="Walsh D.A."/>
            <person name="Denef V.J."/>
            <person name="McMahon K.D."/>
            <person name="Konstantinidis K.T."/>
            <person name="Eloe-Fadrosh E.A."/>
            <person name="Kyrpides N.C."/>
            <person name="Woyke T."/>
        </authorList>
    </citation>
    <scope>NUCLEOTIDE SEQUENCE</scope>
    <source>
        <strain evidence="2">GVMAG-S-1021933-23</strain>
    </source>
</reference>
<sequence length="54" mass="6533">MKYTTSPSQINEEPRKWNQENGTKKMEPFDSREPKGNIFFVPSVFQKLRDTRKW</sequence>
<organism evidence="2">
    <name type="scientific">viral metagenome</name>
    <dbReference type="NCBI Taxonomy" id="1070528"/>
    <lineage>
        <taxon>unclassified sequences</taxon>
        <taxon>metagenomes</taxon>
        <taxon>organismal metagenomes</taxon>
    </lineage>
</organism>